<dbReference type="InterPro" id="IPR005677">
    <property type="entry name" value="Fum_hydII"/>
</dbReference>
<evidence type="ECO:0000256" key="2">
    <source>
        <dbReference type="ARBA" id="ARBA00022490"/>
    </source>
</evidence>
<dbReference type="CDD" id="cd01362">
    <property type="entry name" value="Fumarase_classII"/>
    <property type="match status" value="1"/>
</dbReference>
<keyword evidence="9" id="KW-1185">Reference proteome</keyword>
<dbReference type="PROSITE" id="PS00163">
    <property type="entry name" value="FUMARATE_LYASES"/>
    <property type="match status" value="1"/>
</dbReference>
<dbReference type="Proteomes" id="UP001204798">
    <property type="component" value="Unassembled WGS sequence"/>
</dbReference>
<dbReference type="InterPro" id="IPR018951">
    <property type="entry name" value="Fumarase_C_C"/>
</dbReference>
<reference evidence="8 9" key="1">
    <citation type="submission" date="2022-08" db="EMBL/GenBank/DDBJ databases">
        <title>Bacterial and archaeal communities from various locations to study Microbial Dark Matter (Phase II).</title>
        <authorList>
            <person name="Stepanauskas R."/>
        </authorList>
    </citation>
    <scope>NUCLEOTIDE SEQUENCE [LARGE SCALE GENOMIC DNA]</scope>
    <source>
        <strain evidence="8 9">PD1</strain>
    </source>
</reference>
<feature type="active site" evidence="5">
    <location>
        <position position="318"/>
    </location>
</feature>
<feature type="binding site" description="in site B" evidence="5">
    <location>
        <begin position="129"/>
        <end position="132"/>
    </location>
    <ligand>
        <name>substrate</name>
    </ligand>
</feature>
<dbReference type="Gene3D" id="1.10.40.30">
    <property type="entry name" value="Fumarase/aspartase (C-terminal domain)"/>
    <property type="match status" value="1"/>
</dbReference>
<dbReference type="InterPro" id="IPR024083">
    <property type="entry name" value="Fumarase/histidase_N"/>
</dbReference>
<comment type="caution">
    <text evidence="8">The sequence shown here is derived from an EMBL/GenBank/DDBJ whole genome shotgun (WGS) entry which is preliminary data.</text>
</comment>
<evidence type="ECO:0000259" key="6">
    <source>
        <dbReference type="Pfam" id="PF00206"/>
    </source>
</evidence>
<accession>A0ABT2EQ37</accession>
<dbReference type="PRINTS" id="PR00149">
    <property type="entry name" value="FUMRATELYASE"/>
</dbReference>
<comment type="miscellaneous">
    <text evidence="5">There are 2 substrate-binding sites: the catalytic A site, and the non-catalytic B site that may play a role in the transfer of substrate or product between the active site and the solvent. Alternatively, the B site may bind allosteric effectors.</text>
</comment>
<protein>
    <recommendedName>
        <fullName evidence="5">Fumarate hydratase class II</fullName>
        <shortName evidence="5">Fumarase C</shortName>
        <ecNumber evidence="5">4.2.1.2</ecNumber>
    </recommendedName>
    <alternativeName>
        <fullName evidence="5">Aerobic fumarase</fullName>
    </alternativeName>
    <alternativeName>
        <fullName evidence="5">Iron-independent fumarase</fullName>
    </alternativeName>
</protein>
<dbReference type="PANTHER" id="PTHR11444:SF22">
    <property type="entry name" value="FUMARATE HYDRATASE CLASS II"/>
    <property type="match status" value="1"/>
</dbReference>
<feature type="binding site" evidence="5">
    <location>
        <begin position="139"/>
        <end position="141"/>
    </location>
    <ligand>
        <name>substrate</name>
    </ligand>
</feature>
<dbReference type="InterPro" id="IPR022761">
    <property type="entry name" value="Fumarate_lyase_N"/>
</dbReference>
<feature type="site" description="Important for catalytic activity" evidence="5">
    <location>
        <position position="331"/>
    </location>
</feature>
<evidence type="ECO:0000256" key="5">
    <source>
        <dbReference type="HAMAP-Rule" id="MF_00743"/>
    </source>
</evidence>
<dbReference type="InterPro" id="IPR020557">
    <property type="entry name" value="Fumarate_lyase_CS"/>
</dbReference>
<dbReference type="Pfam" id="PF00206">
    <property type="entry name" value="Lyase_1"/>
    <property type="match status" value="1"/>
</dbReference>
<comment type="function">
    <text evidence="5">Involved in the TCA cycle. Catalyzes the stereospecific interconversion of fumarate to L-malate.</text>
</comment>
<dbReference type="PRINTS" id="PR00145">
    <property type="entry name" value="ARGSUCLYASE"/>
</dbReference>
<evidence type="ECO:0000259" key="7">
    <source>
        <dbReference type="Pfam" id="PF10415"/>
    </source>
</evidence>
<dbReference type="SUPFAM" id="SSF48557">
    <property type="entry name" value="L-aspartase-like"/>
    <property type="match status" value="1"/>
</dbReference>
<evidence type="ECO:0000256" key="1">
    <source>
        <dbReference type="ARBA" id="ARBA00009084"/>
    </source>
</evidence>
<dbReference type="PANTHER" id="PTHR11444">
    <property type="entry name" value="ASPARTATEAMMONIA/ARGININOSUCCINATE/ADENYLOSUCCINATE LYASE"/>
    <property type="match status" value="1"/>
</dbReference>
<evidence type="ECO:0000313" key="8">
    <source>
        <dbReference type="EMBL" id="MCS3919980.1"/>
    </source>
</evidence>
<comment type="subunit">
    <text evidence="5">Homotetramer.</text>
</comment>
<keyword evidence="3 5" id="KW-0816">Tricarboxylic acid cycle</keyword>
<sequence length="472" mass="50703">MTEVRIERDALGEVQVPAWALWGAQTQRAIENFPISGIRFPRVFIRALGLVKMCAAKVNKELGLLDEQRANAIIQAAREVVDGKLDEHFPLDIFQTGSGTSTNMNANEVIANRACEILGGKRGDKSLVHPNDHVNLGQSSNDVIPACIHISAAIAIHEQLLPALDRLHAALEEKAREFDDIVKTGRTHLMDAMPVRLGQEFSGYAAQIAWCKERIEATLPRLYELALGGTAVGTGINTHPEFGKRIAEALAQETGIPFKETRNHFASQAAMETAVEVSGALKTLAVALYKIANDLRWMNSGPQAGLAEIRLPALQPGSSIMPGKINPVIPEAVMMVAMQVFGSDVTVTAAAASGNFELNVALPVIAHNLLQSITILANACDVFVSKCIAGIVANKEHMERLAAQNAILATALTPYIGYDKAAEVVKKAMAENKTIREVVLEMGLMPAEELDKVLDIRKMTEGGFVAGVSAGG</sequence>
<evidence type="ECO:0000256" key="4">
    <source>
        <dbReference type="ARBA" id="ARBA00023239"/>
    </source>
</evidence>
<dbReference type="InterPro" id="IPR008948">
    <property type="entry name" value="L-Aspartase-like"/>
</dbReference>
<proteinExistence type="inferred from homology"/>
<feature type="binding site" evidence="5">
    <location>
        <position position="319"/>
    </location>
    <ligand>
        <name>substrate</name>
    </ligand>
</feature>
<feature type="active site" description="Proton donor/acceptor" evidence="5">
    <location>
        <position position="188"/>
    </location>
</feature>
<dbReference type="NCBIfam" id="NF008909">
    <property type="entry name" value="PRK12273.1"/>
    <property type="match status" value="1"/>
</dbReference>
<feature type="binding site" evidence="5">
    <location>
        <position position="187"/>
    </location>
    <ligand>
        <name>substrate</name>
    </ligand>
</feature>
<dbReference type="Gene3D" id="1.20.200.10">
    <property type="entry name" value="Fumarase/aspartase (Central domain)"/>
    <property type="match status" value="1"/>
</dbReference>
<dbReference type="InterPro" id="IPR000362">
    <property type="entry name" value="Fumarate_lyase_fam"/>
</dbReference>
<comment type="catalytic activity">
    <reaction evidence="5">
        <text>(S)-malate = fumarate + H2O</text>
        <dbReference type="Rhea" id="RHEA:12460"/>
        <dbReference type="ChEBI" id="CHEBI:15377"/>
        <dbReference type="ChEBI" id="CHEBI:15589"/>
        <dbReference type="ChEBI" id="CHEBI:29806"/>
        <dbReference type="EC" id="4.2.1.2"/>
    </reaction>
</comment>
<feature type="binding site" evidence="5">
    <location>
        <begin position="98"/>
        <end position="100"/>
    </location>
    <ligand>
        <name>substrate</name>
    </ligand>
</feature>
<dbReference type="HAMAP" id="MF_00743">
    <property type="entry name" value="FumaraseC"/>
    <property type="match status" value="1"/>
</dbReference>
<dbReference type="RefSeq" id="WP_259096996.1">
    <property type="nucleotide sequence ID" value="NZ_CP130454.1"/>
</dbReference>
<dbReference type="Gene3D" id="1.10.275.10">
    <property type="entry name" value="Fumarase/aspartase (N-terminal domain)"/>
    <property type="match status" value="1"/>
</dbReference>
<comment type="pathway">
    <text evidence="5">Carbohydrate metabolism; tricarboxylic acid cycle; (S)-malate from fumarate: step 1/1.</text>
</comment>
<dbReference type="EC" id="4.2.1.2" evidence="5"/>
<comment type="subcellular location">
    <subcellularLocation>
        <location evidence="5">Cytoplasm</location>
    </subcellularLocation>
</comment>
<organism evidence="8 9">
    <name type="scientific">Candidatus Fervidibacter sacchari</name>
    <dbReference type="NCBI Taxonomy" id="1448929"/>
    <lineage>
        <taxon>Bacteria</taxon>
        <taxon>Candidatus Fervidibacterota</taxon>
        <taxon>Candidatus Fervidibacter</taxon>
    </lineage>
</organism>
<name>A0ABT2EQ37_9BACT</name>
<comment type="similarity">
    <text evidence="1 5">Belongs to the class-II fumarase/aspartase family. Fumarase subfamily.</text>
</comment>
<dbReference type="Pfam" id="PF10415">
    <property type="entry name" value="FumaraseC_C"/>
    <property type="match status" value="1"/>
</dbReference>
<evidence type="ECO:0000313" key="9">
    <source>
        <dbReference type="Proteomes" id="UP001204798"/>
    </source>
</evidence>
<evidence type="ECO:0000256" key="3">
    <source>
        <dbReference type="ARBA" id="ARBA00022532"/>
    </source>
</evidence>
<feature type="domain" description="Fumarate lyase N-terminal" evidence="6">
    <location>
        <begin position="12"/>
        <end position="342"/>
    </location>
</feature>
<dbReference type="EMBL" id="JANUCP010000004">
    <property type="protein sequence ID" value="MCS3919980.1"/>
    <property type="molecule type" value="Genomic_DNA"/>
</dbReference>
<feature type="domain" description="Fumarase C C-terminal" evidence="7">
    <location>
        <begin position="408"/>
        <end position="461"/>
    </location>
</feature>
<dbReference type="GO" id="GO:0004333">
    <property type="term" value="F:fumarate hydratase activity"/>
    <property type="evidence" value="ECO:0007669"/>
    <property type="project" value="UniProtKB-EC"/>
</dbReference>
<gene>
    <name evidence="5" type="primary">fumC</name>
    <name evidence="8" type="ORF">M2350_002397</name>
</gene>
<keyword evidence="2 5" id="KW-0963">Cytoplasm</keyword>
<keyword evidence="4 5" id="KW-0456">Lyase</keyword>
<feature type="binding site" evidence="5">
    <location>
        <begin position="324"/>
        <end position="326"/>
    </location>
    <ligand>
        <name>substrate</name>
    </ligand>
</feature>